<dbReference type="PANTHER" id="PTHR10127">
    <property type="entry name" value="DISCOIDIN, CUB, EGF, LAMININ , AND ZINC METALLOPROTEASE DOMAIN CONTAINING"/>
    <property type="match status" value="1"/>
</dbReference>
<dbReference type="PROSITE" id="PS51864">
    <property type="entry name" value="ASTACIN"/>
    <property type="match status" value="1"/>
</dbReference>
<dbReference type="InterPro" id="IPR001506">
    <property type="entry name" value="Peptidase_M12A"/>
</dbReference>
<dbReference type="SUPFAM" id="SSF55486">
    <property type="entry name" value="Metalloproteases ('zincins'), catalytic domain"/>
    <property type="match status" value="1"/>
</dbReference>
<accession>A0A915KIH5</accession>
<reference evidence="6" key="1">
    <citation type="submission" date="2022-11" db="UniProtKB">
        <authorList>
            <consortium name="WormBaseParasite"/>
        </authorList>
    </citation>
    <scope>IDENTIFICATION</scope>
</reference>
<dbReference type="GO" id="GO:0005615">
    <property type="term" value="C:extracellular space"/>
    <property type="evidence" value="ECO:0007669"/>
    <property type="project" value="TreeGrafter"/>
</dbReference>
<keyword evidence="3" id="KW-0378">Hydrolase</keyword>
<dbReference type="Proteomes" id="UP000887565">
    <property type="component" value="Unplaced"/>
</dbReference>
<dbReference type="InterPro" id="IPR024079">
    <property type="entry name" value="MetalloPept_cat_dom_sf"/>
</dbReference>
<dbReference type="PANTHER" id="PTHR10127:SF861">
    <property type="entry name" value="DORSAL-VENTRAL PATTERNING PROTEIN TOLLOID-RELATED"/>
    <property type="match status" value="1"/>
</dbReference>
<evidence type="ECO:0000256" key="2">
    <source>
        <dbReference type="PROSITE-ProRule" id="PRU01211"/>
    </source>
</evidence>
<dbReference type="InterPro" id="IPR006026">
    <property type="entry name" value="Peptidase_Metallo"/>
</dbReference>
<dbReference type="Gene3D" id="3.40.390.10">
    <property type="entry name" value="Collagenase (Catalytic Domain)"/>
    <property type="match status" value="2"/>
</dbReference>
<dbReference type="SMART" id="SM00235">
    <property type="entry name" value="ZnMc"/>
    <property type="match status" value="1"/>
</dbReference>
<dbReference type="Pfam" id="PF01400">
    <property type="entry name" value="Astacin"/>
    <property type="match status" value="2"/>
</dbReference>
<comment type="caution">
    <text evidence="2">Lacks conserved residue(s) required for the propagation of feature annotation.</text>
</comment>
<evidence type="ECO:0000256" key="3">
    <source>
        <dbReference type="RuleBase" id="RU361183"/>
    </source>
</evidence>
<evidence type="ECO:0000313" key="5">
    <source>
        <dbReference type="Proteomes" id="UP000887565"/>
    </source>
</evidence>
<dbReference type="WBParaSite" id="nRc.2.0.1.t37801-RA">
    <property type="protein sequence ID" value="nRc.2.0.1.t37801-RA"/>
    <property type="gene ID" value="nRc.2.0.1.g37801"/>
</dbReference>
<keyword evidence="3" id="KW-0482">Metalloprotease</keyword>
<feature type="domain" description="Peptidase M12A" evidence="4">
    <location>
        <begin position="13"/>
        <end position="258"/>
    </location>
</feature>
<evidence type="ECO:0000313" key="6">
    <source>
        <dbReference type="WBParaSite" id="nRc.2.0.1.t37801-RA"/>
    </source>
</evidence>
<protein>
    <recommendedName>
        <fullName evidence="3">Metalloendopeptidase</fullName>
        <ecNumber evidence="3">3.4.24.-</ecNumber>
    </recommendedName>
</protein>
<evidence type="ECO:0000259" key="4">
    <source>
        <dbReference type="PROSITE" id="PS51864"/>
    </source>
</evidence>
<dbReference type="GO" id="GO:0009953">
    <property type="term" value="P:dorsal/ventral pattern formation"/>
    <property type="evidence" value="ECO:0007669"/>
    <property type="project" value="TreeGrafter"/>
</dbReference>
<keyword evidence="5" id="KW-1185">Reference proteome</keyword>
<organism evidence="5 6">
    <name type="scientific">Romanomermis culicivorax</name>
    <name type="common">Nematode worm</name>
    <dbReference type="NCBI Taxonomy" id="13658"/>
    <lineage>
        <taxon>Eukaryota</taxon>
        <taxon>Metazoa</taxon>
        <taxon>Ecdysozoa</taxon>
        <taxon>Nematoda</taxon>
        <taxon>Enoplea</taxon>
        <taxon>Dorylaimia</taxon>
        <taxon>Mermithida</taxon>
        <taxon>Mermithoidea</taxon>
        <taxon>Mermithidae</taxon>
        <taxon>Romanomermis</taxon>
    </lineage>
</organism>
<evidence type="ECO:0000256" key="1">
    <source>
        <dbReference type="ARBA" id="ARBA00023157"/>
    </source>
</evidence>
<dbReference type="GO" id="GO:0008270">
    <property type="term" value="F:zinc ion binding"/>
    <property type="evidence" value="ECO:0007669"/>
    <property type="project" value="InterPro"/>
</dbReference>
<name>A0A915KIH5_ROMCU</name>
<proteinExistence type="predicted"/>
<dbReference type="AlphaFoldDB" id="A0A915KIH5"/>
<keyword evidence="3" id="KW-0862">Zinc</keyword>
<keyword evidence="3" id="KW-0645">Protease</keyword>
<sequence>MVYHNGQRRVKRAATARKERIWDDGVIPYEIQSNFSGEHQALFRRAMNHWENHTCITFVPRKPTDDNYILFTVAECGHTRPDRDSYVDIFYRNIQESSDIILSENQLETLFAQGESHNFTTTTNNNTNFGVGGENDTLSSIMEILNLLNVTEENSTIPDINNRPISSDQNETVVEEEGEERQDYNFEKLKGTEVNSLGQPYDYNSIMHYAKDTFARAMYLDTILPKPDKLTKERPEIGQRIRLSSGDIAQTNALYKCSGKKTSLSQFSEQNKS</sequence>
<dbReference type="GO" id="GO:0016485">
    <property type="term" value="P:protein processing"/>
    <property type="evidence" value="ECO:0007669"/>
    <property type="project" value="TreeGrafter"/>
</dbReference>
<dbReference type="PRINTS" id="PR00480">
    <property type="entry name" value="ASTACIN"/>
</dbReference>
<keyword evidence="3" id="KW-0479">Metal-binding</keyword>
<keyword evidence="1" id="KW-1015">Disulfide bond</keyword>
<feature type="active site" evidence="2">
    <location>
        <position position="153"/>
    </location>
</feature>
<dbReference type="GO" id="GO:0004222">
    <property type="term" value="F:metalloendopeptidase activity"/>
    <property type="evidence" value="ECO:0007669"/>
    <property type="project" value="UniProtKB-UniRule"/>
</dbReference>
<dbReference type="EC" id="3.4.24.-" evidence="3"/>
<comment type="cofactor">
    <cofactor evidence="3">
        <name>Zn(2+)</name>
        <dbReference type="ChEBI" id="CHEBI:29105"/>
    </cofactor>
    <text evidence="3">Binds 1 zinc ion per subunit.</text>
</comment>